<protein>
    <recommendedName>
        <fullName evidence="2">N-acetyltransferase domain-containing protein</fullName>
    </recommendedName>
</protein>
<reference evidence="1" key="1">
    <citation type="submission" date="2019-08" db="EMBL/GenBank/DDBJ databases">
        <authorList>
            <person name="Kucharzyk K."/>
            <person name="Murdoch R.W."/>
            <person name="Higgins S."/>
            <person name="Loffler F."/>
        </authorList>
    </citation>
    <scope>NUCLEOTIDE SEQUENCE</scope>
</reference>
<dbReference type="SUPFAM" id="SSF55729">
    <property type="entry name" value="Acyl-CoA N-acyltransferases (Nat)"/>
    <property type="match status" value="1"/>
</dbReference>
<gene>
    <name evidence="1" type="ORF">SDC9_71467</name>
</gene>
<dbReference type="InterPro" id="IPR016181">
    <property type="entry name" value="Acyl_CoA_acyltransferase"/>
</dbReference>
<evidence type="ECO:0000313" key="1">
    <source>
        <dbReference type="EMBL" id="MPM24978.1"/>
    </source>
</evidence>
<sequence>MNQEKGYVRRLNKNDSEAVFAVRQEAYQSSAQFKVLNFSYLEWNQVDDVAIVLGVFNEKDELLASLRGEFIRTRDEAESRLHYSIDRRLDLFPGILLGRGATKRAYRNYGFNSLLRYYYLGLAIDFPFKSTFASVFEKAPRIGLLRDMNYRFTIPSDSRDDEIKVITREYFVYLERKFFLPSFQFLNTKFGDVIDRYPWTGLI</sequence>
<proteinExistence type="predicted"/>
<name>A0A644YAM7_9ZZZZ</name>
<accession>A0A644YAM7</accession>
<comment type="caution">
    <text evidence="1">The sequence shown here is derived from an EMBL/GenBank/DDBJ whole genome shotgun (WGS) entry which is preliminary data.</text>
</comment>
<evidence type="ECO:0008006" key="2">
    <source>
        <dbReference type="Google" id="ProtNLM"/>
    </source>
</evidence>
<organism evidence="1">
    <name type="scientific">bioreactor metagenome</name>
    <dbReference type="NCBI Taxonomy" id="1076179"/>
    <lineage>
        <taxon>unclassified sequences</taxon>
        <taxon>metagenomes</taxon>
        <taxon>ecological metagenomes</taxon>
    </lineage>
</organism>
<dbReference type="EMBL" id="VSSQ01004385">
    <property type="protein sequence ID" value="MPM24978.1"/>
    <property type="molecule type" value="Genomic_DNA"/>
</dbReference>
<dbReference type="AlphaFoldDB" id="A0A644YAM7"/>